<keyword evidence="2" id="KW-1185">Reference proteome</keyword>
<sequence>MFTPAAHTAISFYSQKANDEGRDCSLWMTGDGGSVIMSWRVSDLEPMKIRNLYRYFDIAWQLACLVSYSEPDLLEIHMCQVRVEPTPEVLEYYVTPIGPVFDSESEELVTPGSHFGLCTSDGSIHDTYMKNLNLEPTGDFDSLRAHFLHKNPFLETVTMMPSEIREAVLRRDHSTCCITGLLLTEAQAAVESVIPPILLSELEETSKRRYEVWREVARGLRDSARFDCLKVAGNAITMHRDLAEMYRSNQLSIDVDDKYRIICFNPPKDLGLTLQGSLTINNHSNDRLDDRYLQRHFSRCILLCMIGGGMHEDYNYNAVKSLVGEFGISEASHIDKEDEDWPDDEDARLVEAWMMQFVN</sequence>
<dbReference type="EMBL" id="JAACJP010000004">
    <property type="protein sequence ID" value="KAF5384780.1"/>
    <property type="molecule type" value="Genomic_DNA"/>
</dbReference>
<protein>
    <submittedName>
        <fullName evidence="1">Uncharacterized protein</fullName>
    </submittedName>
</protein>
<proteinExistence type="predicted"/>
<dbReference type="OrthoDB" id="3263651at2759"/>
<dbReference type="Proteomes" id="UP000565441">
    <property type="component" value="Unassembled WGS sequence"/>
</dbReference>
<reference evidence="1 2" key="1">
    <citation type="journal article" date="2020" name="ISME J.">
        <title>Uncovering the hidden diversity of litter-decomposition mechanisms in mushroom-forming fungi.</title>
        <authorList>
            <person name="Floudas D."/>
            <person name="Bentzer J."/>
            <person name="Ahren D."/>
            <person name="Johansson T."/>
            <person name="Persson P."/>
            <person name="Tunlid A."/>
        </authorList>
    </citation>
    <scope>NUCLEOTIDE SEQUENCE [LARGE SCALE GENOMIC DNA]</scope>
    <source>
        <strain evidence="1 2">CBS 661.87</strain>
    </source>
</reference>
<accession>A0A8H5HKP7</accession>
<evidence type="ECO:0000313" key="2">
    <source>
        <dbReference type="Proteomes" id="UP000565441"/>
    </source>
</evidence>
<evidence type="ECO:0000313" key="1">
    <source>
        <dbReference type="EMBL" id="KAF5384780.1"/>
    </source>
</evidence>
<gene>
    <name evidence="1" type="ORF">D9615_000882</name>
</gene>
<name>A0A8H5HKP7_9AGAR</name>
<dbReference type="AlphaFoldDB" id="A0A8H5HKP7"/>
<comment type="caution">
    <text evidence="1">The sequence shown here is derived from an EMBL/GenBank/DDBJ whole genome shotgun (WGS) entry which is preliminary data.</text>
</comment>
<organism evidence="1 2">
    <name type="scientific">Tricholomella constricta</name>
    <dbReference type="NCBI Taxonomy" id="117010"/>
    <lineage>
        <taxon>Eukaryota</taxon>
        <taxon>Fungi</taxon>
        <taxon>Dikarya</taxon>
        <taxon>Basidiomycota</taxon>
        <taxon>Agaricomycotina</taxon>
        <taxon>Agaricomycetes</taxon>
        <taxon>Agaricomycetidae</taxon>
        <taxon>Agaricales</taxon>
        <taxon>Tricholomatineae</taxon>
        <taxon>Lyophyllaceae</taxon>
        <taxon>Tricholomella</taxon>
    </lineage>
</organism>